<sequence>MHQIFIRGVKGEVLIMEGLNANEILKKYADQSGIPIENLRASQFSRPLGIMIEDAEVLISLKILGGKGGFGSMLRGQGMIARVNNFDACRDLHGRRIRDVNNEIRLNEWKEKQNDKKKIEGQVNEEPQIPKKRNIGYDKQHKAEVQKSMQDVKSAFAEGLKRRKIEEVNEKEVNEKEVNEKEVNEKEVNEKEVNEKDVNEKVVNEN</sequence>
<keyword evidence="7" id="KW-0539">Nucleus</keyword>
<keyword evidence="12" id="KW-1185">Reference proteome</keyword>
<dbReference type="AlphaFoldDB" id="A0A1R2BI41"/>
<comment type="subcellular location">
    <subcellularLocation>
        <location evidence="2">Cytoplasm</location>
    </subcellularLocation>
    <subcellularLocation>
        <location evidence="1">Nucleus</location>
    </subcellularLocation>
</comment>
<accession>A0A1R2BI41</accession>
<evidence type="ECO:0000256" key="1">
    <source>
        <dbReference type="ARBA" id="ARBA00004123"/>
    </source>
</evidence>
<dbReference type="Pfam" id="PF22782">
    <property type="entry name" value="SDE2"/>
    <property type="match status" value="1"/>
</dbReference>
<protein>
    <recommendedName>
        <fullName evidence="10">SDE2-like domain-containing protein</fullName>
    </recommendedName>
</protein>
<evidence type="ECO:0000256" key="5">
    <source>
        <dbReference type="ARBA" id="ARBA00022664"/>
    </source>
</evidence>
<evidence type="ECO:0000259" key="10">
    <source>
        <dbReference type="Pfam" id="PF22782"/>
    </source>
</evidence>
<organism evidence="11 12">
    <name type="scientific">Stentor coeruleus</name>
    <dbReference type="NCBI Taxonomy" id="5963"/>
    <lineage>
        <taxon>Eukaryota</taxon>
        <taxon>Sar</taxon>
        <taxon>Alveolata</taxon>
        <taxon>Ciliophora</taxon>
        <taxon>Postciliodesmatophora</taxon>
        <taxon>Heterotrichea</taxon>
        <taxon>Heterotrichida</taxon>
        <taxon>Stentoridae</taxon>
        <taxon>Stentor</taxon>
    </lineage>
</organism>
<dbReference type="GO" id="GO:0006397">
    <property type="term" value="P:mRNA processing"/>
    <property type="evidence" value="ECO:0007669"/>
    <property type="project" value="UniProtKB-KW"/>
</dbReference>
<evidence type="ECO:0000313" key="12">
    <source>
        <dbReference type="Proteomes" id="UP000187209"/>
    </source>
</evidence>
<dbReference type="Proteomes" id="UP000187209">
    <property type="component" value="Unassembled WGS sequence"/>
</dbReference>
<name>A0A1R2BI41_9CILI</name>
<evidence type="ECO:0000256" key="7">
    <source>
        <dbReference type="ARBA" id="ARBA00023242"/>
    </source>
</evidence>
<evidence type="ECO:0000256" key="2">
    <source>
        <dbReference type="ARBA" id="ARBA00004496"/>
    </source>
</evidence>
<evidence type="ECO:0000256" key="3">
    <source>
        <dbReference type="ARBA" id="ARBA00008726"/>
    </source>
</evidence>
<gene>
    <name evidence="11" type="ORF">SteCoe_24189</name>
</gene>
<keyword evidence="5" id="KW-0507">mRNA processing</keyword>
<dbReference type="InterPro" id="IPR053822">
    <property type="entry name" value="SDE2-like_dom"/>
</dbReference>
<dbReference type="PANTHER" id="PTHR12786:SF1">
    <property type="entry name" value="SPLICING REGULATOR SDE2"/>
    <property type="match status" value="1"/>
</dbReference>
<dbReference type="GO" id="GO:0005737">
    <property type="term" value="C:cytoplasm"/>
    <property type="evidence" value="ECO:0007669"/>
    <property type="project" value="UniProtKB-SubCell"/>
</dbReference>
<feature type="region of interest" description="Disordered" evidence="9">
    <location>
        <begin position="113"/>
        <end position="135"/>
    </location>
</feature>
<feature type="domain" description="SDE2-like" evidence="10">
    <location>
        <begin position="65"/>
        <end position="156"/>
    </location>
</feature>
<evidence type="ECO:0000256" key="9">
    <source>
        <dbReference type="SAM" id="MobiDB-lite"/>
    </source>
</evidence>
<evidence type="ECO:0000313" key="11">
    <source>
        <dbReference type="EMBL" id="OMJ76446.1"/>
    </source>
</evidence>
<dbReference type="OrthoDB" id="20750at2759"/>
<keyword evidence="8" id="KW-0131">Cell cycle</keyword>
<evidence type="ECO:0000256" key="6">
    <source>
        <dbReference type="ARBA" id="ARBA00023187"/>
    </source>
</evidence>
<dbReference type="EMBL" id="MPUH01000631">
    <property type="protein sequence ID" value="OMJ76446.1"/>
    <property type="molecule type" value="Genomic_DNA"/>
</dbReference>
<proteinExistence type="inferred from homology"/>
<dbReference type="PANTHER" id="PTHR12786">
    <property type="entry name" value="SPLICING FACTOR SF3A-RELATED"/>
    <property type="match status" value="1"/>
</dbReference>
<comment type="similarity">
    <text evidence="3">Belongs to the SDE2 family.</text>
</comment>
<feature type="region of interest" description="Disordered" evidence="9">
    <location>
        <begin position="167"/>
        <end position="206"/>
    </location>
</feature>
<keyword evidence="6" id="KW-0508">mRNA splicing</keyword>
<reference evidence="11 12" key="1">
    <citation type="submission" date="2016-11" db="EMBL/GenBank/DDBJ databases">
        <title>The macronuclear genome of Stentor coeruleus: a giant cell with tiny introns.</title>
        <authorList>
            <person name="Slabodnick M."/>
            <person name="Ruby J.G."/>
            <person name="Reiff S.B."/>
            <person name="Swart E.C."/>
            <person name="Gosai S."/>
            <person name="Prabakaran S."/>
            <person name="Witkowska E."/>
            <person name="Larue G.E."/>
            <person name="Fisher S."/>
            <person name="Freeman R.M."/>
            <person name="Gunawardena J."/>
            <person name="Chu W."/>
            <person name="Stover N.A."/>
            <person name="Gregory B.D."/>
            <person name="Nowacki M."/>
            <person name="Derisi J."/>
            <person name="Roy S.W."/>
            <person name="Marshall W.F."/>
            <person name="Sood P."/>
        </authorList>
    </citation>
    <scope>NUCLEOTIDE SEQUENCE [LARGE SCALE GENOMIC DNA]</scope>
    <source>
        <strain evidence="11">WM001</strain>
    </source>
</reference>
<dbReference type="GO" id="GO:0008380">
    <property type="term" value="P:RNA splicing"/>
    <property type="evidence" value="ECO:0007669"/>
    <property type="project" value="UniProtKB-KW"/>
</dbReference>
<dbReference type="GO" id="GO:0005634">
    <property type="term" value="C:nucleus"/>
    <property type="evidence" value="ECO:0007669"/>
    <property type="project" value="UniProtKB-SubCell"/>
</dbReference>
<dbReference type="InterPro" id="IPR051421">
    <property type="entry name" value="RNA_Proc_DNA_Dmg_Regulator"/>
</dbReference>
<evidence type="ECO:0000256" key="8">
    <source>
        <dbReference type="ARBA" id="ARBA00023306"/>
    </source>
</evidence>
<keyword evidence="4" id="KW-0963">Cytoplasm</keyword>
<comment type="caution">
    <text evidence="11">The sequence shown here is derived from an EMBL/GenBank/DDBJ whole genome shotgun (WGS) entry which is preliminary data.</text>
</comment>
<evidence type="ECO:0000256" key="4">
    <source>
        <dbReference type="ARBA" id="ARBA00022490"/>
    </source>
</evidence>